<organism evidence="2 3">
    <name type="scientific">Keguizhuia sedimenti</name>
    <dbReference type="NCBI Taxonomy" id="3064264"/>
    <lineage>
        <taxon>Bacteria</taxon>
        <taxon>Pseudomonadati</taxon>
        <taxon>Pseudomonadota</taxon>
        <taxon>Betaproteobacteria</taxon>
        <taxon>Burkholderiales</taxon>
        <taxon>Oxalobacteraceae</taxon>
        <taxon>Keguizhuia</taxon>
    </lineage>
</organism>
<accession>A0ABU1BK30</accession>
<reference evidence="2 3" key="1">
    <citation type="submission" date="2023-08" db="EMBL/GenBank/DDBJ databases">
        <title>Oxalobacteraceae gen .nov., isolated from river sludge outside the plant.</title>
        <authorList>
            <person name="Zhao S.Y."/>
        </authorList>
    </citation>
    <scope>NUCLEOTIDE SEQUENCE [LARGE SCALE GENOMIC DNA]</scope>
    <source>
        <strain evidence="2 3">R-40</strain>
    </source>
</reference>
<keyword evidence="3" id="KW-1185">Reference proteome</keyword>
<feature type="compositionally biased region" description="Basic and acidic residues" evidence="1">
    <location>
        <begin position="407"/>
        <end position="426"/>
    </location>
</feature>
<dbReference type="RefSeq" id="WP_338435226.1">
    <property type="nucleotide sequence ID" value="NZ_JAUYVH010000001.1"/>
</dbReference>
<feature type="compositionally biased region" description="Low complexity" evidence="1">
    <location>
        <begin position="158"/>
        <end position="174"/>
    </location>
</feature>
<dbReference type="SUPFAM" id="SSF74653">
    <property type="entry name" value="TolA/TonB C-terminal domain"/>
    <property type="match status" value="1"/>
</dbReference>
<evidence type="ECO:0000313" key="2">
    <source>
        <dbReference type="EMBL" id="MDQ9169348.1"/>
    </source>
</evidence>
<dbReference type="Pfam" id="PF13103">
    <property type="entry name" value="TonB_2"/>
    <property type="match status" value="1"/>
</dbReference>
<feature type="compositionally biased region" description="Low complexity" evidence="1">
    <location>
        <begin position="450"/>
        <end position="473"/>
    </location>
</feature>
<feature type="region of interest" description="Disordered" evidence="1">
    <location>
        <begin position="396"/>
        <end position="566"/>
    </location>
</feature>
<proteinExistence type="predicted"/>
<sequence>MNSAFAAMPPRYGLHDFERYRLRLAIASLISLLIHALLLSLEFGFPGLGLPGLQAPWSERRAQDESLHIQLADVNRSTSAITEPASEPVTARQNNLPASNAGQAPGAASSDTFADHHAAPQHPPKPAAISSLSILPAPEPAPAANPKRFDALNPPSPANAASRPSKSSKPASGASKKKRQATALAEKRSTRRAKAAPDSKVIARATADIDSFSVPLPAEIMPQEHAGPEQSATQETMDEHQQAELAEEPVKEKEQLAAASAEQSEPELAEAEKPSPAAVPLKEEIPDPQQAAVEAQIRAEALQQQEEERARLAEQLAAQKQAEENEKLQAMERQRQKLAEQEAQRLAEQEEQRAREIRQMAAREAEEAARSAELDAQRQADLLAREQAQQLLAEEARREQQLAAQMKADEEARRHAAAAEEQRRAEMAAQEQAVQQRLAAAEQRARELAAQEAQMQELARQAQQAALERQQQEGVRAQALVAQSRAQDGNMKRQGADDPDQTSQGSSRGEDAAGVSSGSGGEESGKQSGSGASDTRPAASSTAAAPDPTATKSNELPDQGDDGPIMLTDAQLDSVKVAQIRKIDTTRLESWEVRELEPNTQTARRRTLFGRAQDDIVLKMYIDEWERQVEKNSESNDATLPGKPANHPLVTVSIRSDGSVENIAINRSSGQPEIDQAISEIVSRSAYRAFPRDLARRYDVIEIRRVWDFSERLRLREAAP</sequence>
<dbReference type="EMBL" id="JAUYVH010000001">
    <property type="protein sequence ID" value="MDQ9169348.1"/>
    <property type="molecule type" value="Genomic_DNA"/>
</dbReference>
<evidence type="ECO:0008006" key="4">
    <source>
        <dbReference type="Google" id="ProtNLM"/>
    </source>
</evidence>
<dbReference type="Gene3D" id="3.30.1150.10">
    <property type="match status" value="1"/>
</dbReference>
<name>A0ABU1BK30_9BURK</name>
<comment type="caution">
    <text evidence="2">The sequence shown here is derived from an EMBL/GenBank/DDBJ whole genome shotgun (WGS) entry which is preliminary data.</text>
</comment>
<evidence type="ECO:0000256" key="1">
    <source>
        <dbReference type="SAM" id="MobiDB-lite"/>
    </source>
</evidence>
<feature type="compositionally biased region" description="Low complexity" evidence="1">
    <location>
        <begin position="526"/>
        <end position="551"/>
    </location>
</feature>
<feature type="region of interest" description="Disordered" evidence="1">
    <location>
        <begin position="78"/>
        <end position="352"/>
    </location>
</feature>
<feature type="compositionally biased region" description="Polar residues" evidence="1">
    <location>
        <begin position="91"/>
        <end position="102"/>
    </location>
</feature>
<feature type="compositionally biased region" description="Low complexity" evidence="1">
    <location>
        <begin position="427"/>
        <end position="442"/>
    </location>
</feature>
<feature type="compositionally biased region" description="Low complexity" evidence="1">
    <location>
        <begin position="294"/>
        <end position="304"/>
    </location>
</feature>
<feature type="compositionally biased region" description="Basic and acidic residues" evidence="1">
    <location>
        <begin position="237"/>
        <end position="255"/>
    </location>
</feature>
<feature type="compositionally biased region" description="Basic and acidic residues" evidence="1">
    <location>
        <begin position="321"/>
        <end position="352"/>
    </location>
</feature>
<dbReference type="Proteomes" id="UP001225596">
    <property type="component" value="Unassembled WGS sequence"/>
</dbReference>
<evidence type="ECO:0000313" key="3">
    <source>
        <dbReference type="Proteomes" id="UP001225596"/>
    </source>
</evidence>
<protein>
    <recommendedName>
        <fullName evidence="4">TonB family protein</fullName>
    </recommendedName>
</protein>
<gene>
    <name evidence="2" type="ORF">Q8A64_02870</name>
</gene>